<evidence type="ECO:0000256" key="4">
    <source>
        <dbReference type="ARBA" id="ARBA00022989"/>
    </source>
</evidence>
<dbReference type="Pfam" id="PF01943">
    <property type="entry name" value="Polysacc_synt"/>
    <property type="match status" value="1"/>
</dbReference>
<feature type="transmembrane region" description="Helical" evidence="6">
    <location>
        <begin position="86"/>
        <end position="105"/>
    </location>
</feature>
<dbReference type="RefSeq" id="WP_311533949.1">
    <property type="nucleotide sequence ID" value="NZ_JAVRHQ010000004.1"/>
</dbReference>
<comment type="subcellular location">
    <subcellularLocation>
        <location evidence="1">Cell membrane</location>
        <topology evidence="1">Multi-pass membrane protein</topology>
    </subcellularLocation>
</comment>
<feature type="transmembrane region" description="Helical" evidence="6">
    <location>
        <begin position="7"/>
        <end position="30"/>
    </location>
</feature>
<evidence type="ECO:0000256" key="5">
    <source>
        <dbReference type="ARBA" id="ARBA00023136"/>
    </source>
</evidence>
<feature type="transmembrane region" description="Helical" evidence="6">
    <location>
        <begin position="158"/>
        <end position="176"/>
    </location>
</feature>
<feature type="transmembrane region" description="Helical" evidence="6">
    <location>
        <begin position="42"/>
        <end position="66"/>
    </location>
</feature>
<keyword evidence="8" id="KW-1185">Reference proteome</keyword>
<feature type="transmembrane region" description="Helical" evidence="6">
    <location>
        <begin position="125"/>
        <end position="146"/>
    </location>
</feature>
<dbReference type="InterPro" id="IPR002797">
    <property type="entry name" value="Polysacc_synth"/>
</dbReference>
<reference evidence="7 8" key="1">
    <citation type="submission" date="2023-09" db="EMBL/GenBank/DDBJ databases">
        <authorList>
            <person name="Rey-Velasco X."/>
        </authorList>
    </citation>
    <scope>NUCLEOTIDE SEQUENCE [LARGE SCALE GENOMIC DNA]</scope>
    <source>
        <strain evidence="7 8">F363</strain>
    </source>
</reference>
<dbReference type="EMBL" id="JAVRHQ010000004">
    <property type="protein sequence ID" value="MDT0642277.1"/>
    <property type="molecule type" value="Genomic_DNA"/>
</dbReference>
<evidence type="ECO:0000256" key="6">
    <source>
        <dbReference type="SAM" id="Phobius"/>
    </source>
</evidence>
<evidence type="ECO:0000256" key="1">
    <source>
        <dbReference type="ARBA" id="ARBA00004651"/>
    </source>
</evidence>
<keyword evidence="5 6" id="KW-0472">Membrane</keyword>
<dbReference type="PANTHER" id="PTHR30250">
    <property type="entry name" value="PST FAMILY PREDICTED COLANIC ACID TRANSPORTER"/>
    <property type="match status" value="1"/>
</dbReference>
<dbReference type="Proteomes" id="UP001262889">
    <property type="component" value="Unassembled WGS sequence"/>
</dbReference>
<protein>
    <submittedName>
        <fullName evidence="7">Oligosaccharide flippase family protein</fullName>
    </submittedName>
</protein>
<feature type="transmembrane region" description="Helical" evidence="6">
    <location>
        <begin position="311"/>
        <end position="333"/>
    </location>
</feature>
<feature type="transmembrane region" description="Helical" evidence="6">
    <location>
        <begin position="258"/>
        <end position="283"/>
    </location>
</feature>
<gene>
    <name evidence="7" type="ORF">RM553_05465</name>
</gene>
<name>A0ABU3C7G2_9FLAO</name>
<keyword evidence="4 6" id="KW-1133">Transmembrane helix</keyword>
<keyword evidence="2" id="KW-1003">Cell membrane</keyword>
<organism evidence="7 8">
    <name type="scientific">Autumnicola tepida</name>
    <dbReference type="NCBI Taxonomy" id="3075595"/>
    <lineage>
        <taxon>Bacteria</taxon>
        <taxon>Pseudomonadati</taxon>
        <taxon>Bacteroidota</taxon>
        <taxon>Flavobacteriia</taxon>
        <taxon>Flavobacteriales</taxon>
        <taxon>Flavobacteriaceae</taxon>
        <taxon>Autumnicola</taxon>
    </lineage>
</organism>
<sequence>MSQLKKGVILSYVTIILTNVIGLVLTPFIIRSLGNSEYGLYALIGAFVGYISVLDLGLNNTIVRYVAQFRAENDKKGEESFLSTTMMIYGVISVLIGLIGILLYYNLESIFGSSLTSEEMTKAKVMFLILIFNIAITLPGGAFTAISNGYEHFVFPRTINIVRYIVRSAAVVGLLLMGGDAIGLVLLDTLMNILIIIVNGFYVFKRLGVRFKLHTYEFSLVKVIFSYSIWIFIFAIVQQFQWKGGQVLLGIKTDTVTVGIYAVGIVLGSYYSSFSGAISSVFLPKATQMVVKSSTKEELTGMMIKIGRLSLIVLLAILGAFILFGKQFVTLWVGESYELSWIIALTVMLAYTLPLIQNFANSLLEANKKFYFKAIIYLIFIGLGTLLGWFLIDSLGMSGMIYGIVAGWLVALIIMNIYYHKILKLDIPQFFKEVFRRILPGFIIVMCVGFLIKEIPGSGWLNFSIKSLLYITAYCLVFFTLALNGFERSLVANFFKLKVRLSPSSRL</sequence>
<feature type="transmembrane region" description="Helical" evidence="6">
    <location>
        <begin position="438"/>
        <end position="455"/>
    </location>
</feature>
<proteinExistence type="predicted"/>
<dbReference type="PANTHER" id="PTHR30250:SF26">
    <property type="entry name" value="PSMA PROTEIN"/>
    <property type="match status" value="1"/>
</dbReference>
<comment type="caution">
    <text evidence="7">The sequence shown here is derived from an EMBL/GenBank/DDBJ whole genome shotgun (WGS) entry which is preliminary data.</text>
</comment>
<evidence type="ECO:0000313" key="7">
    <source>
        <dbReference type="EMBL" id="MDT0642277.1"/>
    </source>
</evidence>
<feature type="transmembrane region" description="Helical" evidence="6">
    <location>
        <begin position="182"/>
        <end position="204"/>
    </location>
</feature>
<dbReference type="InterPro" id="IPR050833">
    <property type="entry name" value="Poly_Biosynth_Transport"/>
</dbReference>
<feature type="transmembrane region" description="Helical" evidence="6">
    <location>
        <begin position="370"/>
        <end position="392"/>
    </location>
</feature>
<evidence type="ECO:0000256" key="3">
    <source>
        <dbReference type="ARBA" id="ARBA00022692"/>
    </source>
</evidence>
<keyword evidence="3 6" id="KW-0812">Transmembrane</keyword>
<feature type="transmembrane region" description="Helical" evidence="6">
    <location>
        <begin position="339"/>
        <end position="358"/>
    </location>
</feature>
<accession>A0ABU3C7G2</accession>
<feature type="transmembrane region" description="Helical" evidence="6">
    <location>
        <begin position="467"/>
        <end position="486"/>
    </location>
</feature>
<feature type="transmembrane region" description="Helical" evidence="6">
    <location>
        <begin position="398"/>
        <end position="418"/>
    </location>
</feature>
<feature type="transmembrane region" description="Helical" evidence="6">
    <location>
        <begin position="216"/>
        <end position="238"/>
    </location>
</feature>
<evidence type="ECO:0000313" key="8">
    <source>
        <dbReference type="Proteomes" id="UP001262889"/>
    </source>
</evidence>
<evidence type="ECO:0000256" key="2">
    <source>
        <dbReference type="ARBA" id="ARBA00022475"/>
    </source>
</evidence>